<keyword evidence="1" id="KW-1133">Transmembrane helix</keyword>
<proteinExistence type="predicted"/>
<evidence type="ECO:0000313" key="3">
    <source>
        <dbReference type="Proteomes" id="UP000229342"/>
    </source>
</evidence>
<feature type="transmembrane region" description="Helical" evidence="1">
    <location>
        <begin position="20"/>
        <end position="44"/>
    </location>
</feature>
<organism evidence="2 3">
    <name type="scientific">Candidatus Taylorbacteria bacterium CG11_big_fil_rev_8_21_14_0_20_46_11</name>
    <dbReference type="NCBI Taxonomy" id="1975025"/>
    <lineage>
        <taxon>Bacteria</taxon>
        <taxon>Candidatus Tayloriibacteriota</taxon>
    </lineage>
</organism>
<reference evidence="2 3" key="1">
    <citation type="submission" date="2017-09" db="EMBL/GenBank/DDBJ databases">
        <title>Depth-based differentiation of microbial function through sediment-hosted aquifers and enrichment of novel symbionts in the deep terrestrial subsurface.</title>
        <authorList>
            <person name="Probst A.J."/>
            <person name="Ladd B."/>
            <person name="Jarett J.K."/>
            <person name="Geller-Mcgrath D.E."/>
            <person name="Sieber C.M."/>
            <person name="Emerson J.B."/>
            <person name="Anantharaman K."/>
            <person name="Thomas B.C."/>
            <person name="Malmstrom R."/>
            <person name="Stieglmeier M."/>
            <person name="Klingl A."/>
            <person name="Woyke T."/>
            <person name="Ryan C.M."/>
            <person name="Banfield J.F."/>
        </authorList>
    </citation>
    <scope>NUCLEOTIDE SEQUENCE [LARGE SCALE GENOMIC DNA]</scope>
    <source>
        <strain evidence="2">CG11_big_fil_rev_8_21_14_0_20_46_11</strain>
    </source>
</reference>
<accession>A0A2H0K9T7</accession>
<keyword evidence="1" id="KW-0812">Transmembrane</keyword>
<keyword evidence="1" id="KW-0472">Membrane</keyword>
<comment type="caution">
    <text evidence="2">The sequence shown here is derived from an EMBL/GenBank/DDBJ whole genome shotgun (WGS) entry which is preliminary data.</text>
</comment>
<dbReference type="Proteomes" id="UP000229342">
    <property type="component" value="Unassembled WGS sequence"/>
</dbReference>
<name>A0A2H0K9T7_9BACT</name>
<evidence type="ECO:0000313" key="2">
    <source>
        <dbReference type="EMBL" id="PIQ68022.1"/>
    </source>
</evidence>
<sequence>MYFVAKALLCTKAFRTSTKGISMFELAITLLGFGLTTLVCLMFFGRVQAREEEHEEPYFWGTTLKDRGKGKP</sequence>
<gene>
    <name evidence="2" type="ORF">COV91_06455</name>
</gene>
<protein>
    <submittedName>
        <fullName evidence="2">Uncharacterized protein</fullName>
    </submittedName>
</protein>
<evidence type="ECO:0000256" key="1">
    <source>
        <dbReference type="SAM" id="Phobius"/>
    </source>
</evidence>
<dbReference type="EMBL" id="PCVG01000087">
    <property type="protein sequence ID" value="PIQ68022.1"/>
    <property type="molecule type" value="Genomic_DNA"/>
</dbReference>
<dbReference type="AlphaFoldDB" id="A0A2H0K9T7"/>